<keyword evidence="8" id="KW-0677">Repeat</keyword>
<keyword evidence="7 18" id="KW-0479">Metal-binding</keyword>
<organism evidence="21 22">
    <name type="scientific">Candidatus Cryptobacteroides faecavium</name>
    <dbReference type="NCBI Taxonomy" id="2840762"/>
    <lineage>
        <taxon>Bacteria</taxon>
        <taxon>Pseudomonadati</taxon>
        <taxon>Bacteroidota</taxon>
        <taxon>Bacteroidia</taxon>
        <taxon>Bacteroidales</taxon>
        <taxon>Candidatus Cryptobacteroides</taxon>
    </lineage>
</organism>
<evidence type="ECO:0000256" key="15">
    <source>
        <dbReference type="ARBA" id="ARBA00023008"/>
    </source>
</evidence>
<dbReference type="InterPro" id="IPR023214">
    <property type="entry name" value="HAD_sf"/>
</dbReference>
<dbReference type="InterPro" id="IPR006121">
    <property type="entry name" value="HMA_dom"/>
</dbReference>
<evidence type="ECO:0000256" key="3">
    <source>
        <dbReference type="ARBA" id="ARBA00012517"/>
    </source>
</evidence>
<dbReference type="NCBIfam" id="TIGR01525">
    <property type="entry name" value="ATPase-IB_hvy"/>
    <property type="match status" value="1"/>
</dbReference>
<dbReference type="CDD" id="cd00371">
    <property type="entry name" value="HMA"/>
    <property type="match status" value="2"/>
</dbReference>
<comment type="similarity">
    <text evidence="2 18">Belongs to the cation transport ATPase (P-type) (TC 3.A.3) family. Type IB subfamily.</text>
</comment>
<dbReference type="Pfam" id="PF00122">
    <property type="entry name" value="E1-E2_ATPase"/>
    <property type="match status" value="1"/>
</dbReference>
<feature type="transmembrane region" description="Helical" evidence="18">
    <location>
        <begin position="720"/>
        <end position="739"/>
    </location>
</feature>
<feature type="transmembrane region" description="Helical" evidence="18">
    <location>
        <begin position="393"/>
        <end position="416"/>
    </location>
</feature>
<dbReference type="GO" id="GO:0005507">
    <property type="term" value="F:copper ion binding"/>
    <property type="evidence" value="ECO:0007669"/>
    <property type="project" value="InterPro"/>
</dbReference>
<evidence type="ECO:0000256" key="8">
    <source>
        <dbReference type="ARBA" id="ARBA00022737"/>
    </source>
</evidence>
<keyword evidence="4" id="KW-0813">Transport</keyword>
<dbReference type="PRINTS" id="PR00119">
    <property type="entry name" value="CATATPASE"/>
</dbReference>
<protein>
    <recommendedName>
        <fullName evidence="3">P-type Cu(+) transporter</fullName>
        <ecNumber evidence="3">7.2.2.8</ecNumber>
    </recommendedName>
</protein>
<keyword evidence="5 18" id="KW-1003">Cell membrane</keyword>
<evidence type="ECO:0000256" key="7">
    <source>
        <dbReference type="ARBA" id="ARBA00022723"/>
    </source>
</evidence>
<dbReference type="EC" id="7.2.2.8" evidence="3"/>
<keyword evidence="6 18" id="KW-0812">Transmembrane</keyword>
<dbReference type="FunFam" id="3.30.70.100:FF:000005">
    <property type="entry name" value="Copper-exporting P-type ATPase A"/>
    <property type="match status" value="1"/>
</dbReference>
<keyword evidence="10" id="KW-0187">Copper transport</keyword>
<dbReference type="InterPro" id="IPR023299">
    <property type="entry name" value="ATPase_P-typ_cyto_dom_N"/>
</dbReference>
<feature type="domain" description="HMA" evidence="20">
    <location>
        <begin position="5"/>
        <end position="71"/>
    </location>
</feature>
<dbReference type="InterPro" id="IPR017969">
    <property type="entry name" value="Heavy-metal-associated_CS"/>
</dbReference>
<comment type="caution">
    <text evidence="21">The sequence shown here is derived from an EMBL/GenBank/DDBJ whole genome shotgun (WGS) entry which is preliminary data.</text>
</comment>
<feature type="transmembrane region" description="Helical" evidence="18">
    <location>
        <begin position="181"/>
        <end position="200"/>
    </location>
</feature>
<keyword evidence="17 18" id="KW-0472">Membrane</keyword>
<name>A0A9D9IEW2_9BACT</name>
<keyword evidence="13" id="KW-1278">Translocase</keyword>
<evidence type="ECO:0000256" key="12">
    <source>
        <dbReference type="ARBA" id="ARBA00022842"/>
    </source>
</evidence>
<dbReference type="InterPro" id="IPR036412">
    <property type="entry name" value="HAD-like_sf"/>
</dbReference>
<dbReference type="GO" id="GO:0005524">
    <property type="term" value="F:ATP binding"/>
    <property type="evidence" value="ECO:0007669"/>
    <property type="project" value="UniProtKB-UniRule"/>
</dbReference>
<dbReference type="AlphaFoldDB" id="A0A9D9IEW2"/>
<dbReference type="PRINTS" id="PR00943">
    <property type="entry name" value="CUATPASE"/>
</dbReference>
<dbReference type="EMBL" id="JADIMB010000006">
    <property type="protein sequence ID" value="MBO8470323.1"/>
    <property type="molecule type" value="Genomic_DNA"/>
</dbReference>
<evidence type="ECO:0000256" key="1">
    <source>
        <dbReference type="ARBA" id="ARBA00004651"/>
    </source>
</evidence>
<keyword evidence="15" id="KW-0186">Copper</keyword>
<dbReference type="InterPro" id="IPR023298">
    <property type="entry name" value="ATPase_P-typ_TM_dom_sf"/>
</dbReference>
<dbReference type="SUPFAM" id="SSF55008">
    <property type="entry name" value="HMA, heavy metal-associated domain"/>
    <property type="match status" value="2"/>
</dbReference>
<evidence type="ECO:0000256" key="14">
    <source>
        <dbReference type="ARBA" id="ARBA00022989"/>
    </source>
</evidence>
<dbReference type="InterPro" id="IPR001757">
    <property type="entry name" value="P_typ_ATPase"/>
</dbReference>
<proteinExistence type="inferred from homology"/>
<dbReference type="InterPro" id="IPR018303">
    <property type="entry name" value="ATPase_P-typ_P_site"/>
</dbReference>
<dbReference type="SFLD" id="SFLDF00027">
    <property type="entry name" value="p-type_atpase"/>
    <property type="match status" value="1"/>
</dbReference>
<dbReference type="Gene3D" id="2.70.150.10">
    <property type="entry name" value="Calcium-transporting ATPase, cytoplasmic transduction domain A"/>
    <property type="match status" value="1"/>
</dbReference>
<dbReference type="Pfam" id="PF00702">
    <property type="entry name" value="Hydrolase"/>
    <property type="match status" value="1"/>
</dbReference>
<keyword evidence="12" id="KW-0460">Magnesium</keyword>
<evidence type="ECO:0000256" key="5">
    <source>
        <dbReference type="ARBA" id="ARBA00022475"/>
    </source>
</evidence>
<dbReference type="SUPFAM" id="SSF81653">
    <property type="entry name" value="Calcium ATPase, transduction domain A"/>
    <property type="match status" value="1"/>
</dbReference>
<feature type="domain" description="HMA" evidence="20">
    <location>
        <begin position="813"/>
        <end position="879"/>
    </location>
</feature>
<dbReference type="InterPro" id="IPR044492">
    <property type="entry name" value="P_typ_ATPase_HD_dom"/>
</dbReference>
<dbReference type="InterPro" id="IPR036163">
    <property type="entry name" value="HMA_dom_sf"/>
</dbReference>
<dbReference type="SFLD" id="SFLDS00003">
    <property type="entry name" value="Haloacid_Dehalogenase"/>
    <property type="match status" value="1"/>
</dbReference>
<dbReference type="GO" id="GO:0043682">
    <property type="term" value="F:P-type divalent copper transporter activity"/>
    <property type="evidence" value="ECO:0007669"/>
    <property type="project" value="TreeGrafter"/>
</dbReference>
<reference evidence="21" key="2">
    <citation type="journal article" date="2021" name="PeerJ">
        <title>Extensive microbial diversity within the chicken gut microbiome revealed by metagenomics and culture.</title>
        <authorList>
            <person name="Gilroy R."/>
            <person name="Ravi A."/>
            <person name="Getino M."/>
            <person name="Pursley I."/>
            <person name="Horton D.L."/>
            <person name="Alikhan N.F."/>
            <person name="Baker D."/>
            <person name="Gharbi K."/>
            <person name="Hall N."/>
            <person name="Watson M."/>
            <person name="Adriaenssens E.M."/>
            <person name="Foster-Nyarko E."/>
            <person name="Jarju S."/>
            <person name="Secka A."/>
            <person name="Antonio M."/>
            <person name="Oren A."/>
            <person name="Chaudhuri R.R."/>
            <person name="La Ragione R."/>
            <person name="Hildebrand F."/>
            <person name="Pallen M.J."/>
        </authorList>
    </citation>
    <scope>NUCLEOTIDE SEQUENCE</scope>
    <source>
        <strain evidence="21">B2-22910</strain>
    </source>
</reference>
<dbReference type="InterPro" id="IPR008250">
    <property type="entry name" value="ATPase_P-typ_transduc_dom_A_sf"/>
</dbReference>
<evidence type="ECO:0000256" key="4">
    <source>
        <dbReference type="ARBA" id="ARBA00022448"/>
    </source>
</evidence>
<dbReference type="PANTHER" id="PTHR43520">
    <property type="entry name" value="ATP7, ISOFORM B"/>
    <property type="match status" value="1"/>
</dbReference>
<dbReference type="NCBIfam" id="TIGR01494">
    <property type="entry name" value="ATPase_P-type"/>
    <property type="match status" value="2"/>
</dbReference>
<feature type="transmembrane region" description="Helical" evidence="18">
    <location>
        <begin position="123"/>
        <end position="142"/>
    </location>
</feature>
<dbReference type="Pfam" id="PF00403">
    <property type="entry name" value="HMA"/>
    <property type="match status" value="2"/>
</dbReference>
<dbReference type="Gene3D" id="3.40.1110.10">
    <property type="entry name" value="Calcium-transporting ATPase, cytoplasmic domain N"/>
    <property type="match status" value="1"/>
</dbReference>
<evidence type="ECO:0000256" key="13">
    <source>
        <dbReference type="ARBA" id="ARBA00022967"/>
    </source>
</evidence>
<dbReference type="Gene3D" id="3.30.70.100">
    <property type="match status" value="2"/>
</dbReference>
<dbReference type="FunFam" id="2.70.150.10:FF:000020">
    <property type="entry name" value="Copper-exporting P-type ATPase A"/>
    <property type="match status" value="1"/>
</dbReference>
<feature type="transmembrane region" description="Helical" evidence="18">
    <location>
        <begin position="365"/>
        <end position="387"/>
    </location>
</feature>
<evidence type="ECO:0000256" key="16">
    <source>
        <dbReference type="ARBA" id="ARBA00023065"/>
    </source>
</evidence>
<dbReference type="GO" id="GO:0060003">
    <property type="term" value="P:copper ion export"/>
    <property type="evidence" value="ECO:0007669"/>
    <property type="project" value="UniProtKB-ARBA"/>
</dbReference>
<dbReference type="CDD" id="cd02094">
    <property type="entry name" value="P-type_ATPase_Cu-like"/>
    <property type="match status" value="1"/>
</dbReference>
<dbReference type="NCBIfam" id="TIGR00003">
    <property type="entry name" value="copper ion binding protein"/>
    <property type="match status" value="1"/>
</dbReference>
<evidence type="ECO:0000256" key="2">
    <source>
        <dbReference type="ARBA" id="ARBA00006024"/>
    </source>
</evidence>
<evidence type="ECO:0000256" key="11">
    <source>
        <dbReference type="ARBA" id="ARBA00022840"/>
    </source>
</evidence>
<dbReference type="InterPro" id="IPR006122">
    <property type="entry name" value="HMA_Cu_ion-bd"/>
</dbReference>
<evidence type="ECO:0000313" key="21">
    <source>
        <dbReference type="EMBL" id="MBO8470323.1"/>
    </source>
</evidence>
<keyword evidence="9 18" id="KW-0547">Nucleotide-binding</keyword>
<dbReference type="PROSITE" id="PS50846">
    <property type="entry name" value="HMA_2"/>
    <property type="match status" value="2"/>
</dbReference>
<evidence type="ECO:0000256" key="18">
    <source>
        <dbReference type="RuleBase" id="RU362081"/>
    </source>
</evidence>
<keyword evidence="11 18" id="KW-0067">ATP-binding</keyword>
<keyword evidence="16" id="KW-0406">Ion transport</keyword>
<evidence type="ECO:0000256" key="6">
    <source>
        <dbReference type="ARBA" id="ARBA00022692"/>
    </source>
</evidence>
<dbReference type="GO" id="GO:0055070">
    <property type="term" value="P:copper ion homeostasis"/>
    <property type="evidence" value="ECO:0007669"/>
    <property type="project" value="TreeGrafter"/>
</dbReference>
<gene>
    <name evidence="21" type="ORF">IAB82_00835</name>
</gene>
<feature type="transmembrane region" description="Helical" evidence="18">
    <location>
        <begin position="148"/>
        <end position="169"/>
    </location>
</feature>
<feature type="transmembrane region" description="Helical" evidence="18">
    <location>
        <begin position="212"/>
        <end position="231"/>
    </location>
</feature>
<dbReference type="SUPFAM" id="SSF81665">
    <property type="entry name" value="Calcium ATPase, transmembrane domain M"/>
    <property type="match status" value="1"/>
</dbReference>
<evidence type="ECO:0000256" key="9">
    <source>
        <dbReference type="ARBA" id="ARBA00022741"/>
    </source>
</evidence>
<dbReference type="InterPro" id="IPR027256">
    <property type="entry name" value="P-typ_ATPase_IB"/>
</dbReference>
<dbReference type="InterPro" id="IPR059000">
    <property type="entry name" value="ATPase_P-type_domA"/>
</dbReference>
<dbReference type="GO" id="GO:0140581">
    <property type="term" value="F:P-type monovalent copper transporter activity"/>
    <property type="evidence" value="ECO:0007669"/>
    <property type="project" value="UniProtKB-EC"/>
</dbReference>
<comment type="subcellular location">
    <subcellularLocation>
        <location evidence="1">Cell membrane</location>
        <topology evidence="1">Multi-pass membrane protein</topology>
    </subcellularLocation>
</comment>
<dbReference type="SUPFAM" id="SSF56784">
    <property type="entry name" value="HAD-like"/>
    <property type="match status" value="1"/>
</dbReference>
<evidence type="ECO:0000256" key="17">
    <source>
        <dbReference type="ARBA" id="ARBA00023136"/>
    </source>
</evidence>
<dbReference type="GO" id="GO:0005886">
    <property type="term" value="C:plasma membrane"/>
    <property type="evidence" value="ECO:0007669"/>
    <property type="project" value="UniProtKB-SubCell"/>
</dbReference>
<dbReference type="Proteomes" id="UP000823603">
    <property type="component" value="Unassembled WGS sequence"/>
</dbReference>
<feature type="region of interest" description="Disordered" evidence="19">
    <location>
        <begin position="509"/>
        <end position="529"/>
    </location>
</feature>
<dbReference type="PANTHER" id="PTHR43520:SF8">
    <property type="entry name" value="P-TYPE CU(+) TRANSPORTER"/>
    <property type="match status" value="1"/>
</dbReference>
<accession>A0A9D9IEW2</accession>
<keyword evidence="14 18" id="KW-1133">Transmembrane helix</keyword>
<dbReference type="PROSITE" id="PS01047">
    <property type="entry name" value="HMA_1"/>
    <property type="match status" value="2"/>
</dbReference>
<reference evidence="21" key="1">
    <citation type="submission" date="2020-10" db="EMBL/GenBank/DDBJ databases">
        <authorList>
            <person name="Gilroy R."/>
        </authorList>
    </citation>
    <scope>NUCLEOTIDE SEQUENCE</scope>
    <source>
        <strain evidence="21">B2-22910</strain>
    </source>
</reference>
<dbReference type="Gene3D" id="3.40.50.1000">
    <property type="entry name" value="HAD superfamily/HAD-like"/>
    <property type="match status" value="1"/>
</dbReference>
<evidence type="ECO:0000256" key="19">
    <source>
        <dbReference type="SAM" id="MobiDB-lite"/>
    </source>
</evidence>
<evidence type="ECO:0000313" key="22">
    <source>
        <dbReference type="Proteomes" id="UP000823603"/>
    </source>
</evidence>
<dbReference type="PROSITE" id="PS00154">
    <property type="entry name" value="ATPASE_E1_E2"/>
    <property type="match status" value="1"/>
</dbReference>
<feature type="transmembrane region" description="Helical" evidence="18">
    <location>
        <begin position="745"/>
        <end position="767"/>
    </location>
</feature>
<evidence type="ECO:0000256" key="10">
    <source>
        <dbReference type="ARBA" id="ARBA00022796"/>
    </source>
</evidence>
<sequence>MEKNIKMSFPVVGMSCASCAARVDKTLNRVEGVIQADVNYASAVAHVVFDPQKCSPEDLRKAVRDAGYDLLVMPGKGIGPAEGDAAAGAEEAGCTEADGEERLYEEAERIHEKHYRELKRKTVAAIVLAVPLMVLGMLFMDVPWMKYILFALSTPVVFWLGRGFFTSAWKQLRHGSANMDTLVACSTGIAWLFSVFNMLFPQFWLSRGITPHVYFESSAMIITFILIGRLLEDRAKRDTSSAIRRLAGLRPKTVSVITPDGEKTVRISQIRPGDILSVKPGEKIAADGTVFSGDSFIDESMLSGEPVPVAKKPGDRVYAGTVNQKGAFRMAAEKVGTDTVLSRIIHMVQDAQGTKAPVQKTVDKIASVFVPVIMAISVITFIGWAVFAPQDGLTHGLLAMVTVLIIACPCALGLATPTAIMVGTGKGAENGILIKDAESLEVAKKIDVVVLDKTGTLTEGKPRVTGCMWAAPGKQEEYRRILLALEKKSEHPLAGAVVEYLEKDRPECPVPAEDAEPAGRPASFEAVPGRGIRGTADGRTFMAGNREMLRDARVRISPEMERQAGEWESGARTVVWFADTSEAIAVLAIEDAIKPTSPEAVAELRKMGIRVYMLTGDNEASAKAVATACGIEHYRSGVLPEDKIGFIRSLQGGGHKVAMAGDGINDSAALAQADLSIAMGQGSDIAMDAAMVTVLSSDLKKIPQTIRLSAMTVRTIRENLFWAFIYNLIAVPVAAGVLYPLNGFLLDPMIGGAAMALSSVSVVSNSLRLRYRRIRSEEAGNAAPRHGNNNVTAIVGGEKTDNITVKPDINTTVMKKYKVEGMMCGHCRMHVEKALNGIDGVRASVTLDPPVAEVEFTGGHEIPLEDLQKTVSDQAGEYTLSEM</sequence>
<dbReference type="SFLD" id="SFLDG00002">
    <property type="entry name" value="C1.7:_P-type_atpase_like"/>
    <property type="match status" value="1"/>
</dbReference>
<evidence type="ECO:0000259" key="20">
    <source>
        <dbReference type="PROSITE" id="PS50846"/>
    </source>
</evidence>
<dbReference type="GO" id="GO:0016887">
    <property type="term" value="F:ATP hydrolysis activity"/>
    <property type="evidence" value="ECO:0007669"/>
    <property type="project" value="InterPro"/>
</dbReference>